<feature type="compositionally biased region" description="Polar residues" evidence="1">
    <location>
        <begin position="86"/>
        <end position="95"/>
    </location>
</feature>
<evidence type="ECO:0000256" key="1">
    <source>
        <dbReference type="SAM" id="MobiDB-lite"/>
    </source>
</evidence>
<name>A0A9P9YX14_9MUSC</name>
<dbReference type="EMBL" id="JAMKOV010000001">
    <property type="protein sequence ID" value="KAI8044490.1"/>
    <property type="molecule type" value="Genomic_DNA"/>
</dbReference>
<keyword evidence="3" id="KW-1185">Reference proteome</keyword>
<feature type="compositionally biased region" description="Polar residues" evidence="1">
    <location>
        <begin position="102"/>
        <end position="112"/>
    </location>
</feature>
<protein>
    <submittedName>
        <fullName evidence="2">Uncharacterized protein</fullName>
    </submittedName>
</protein>
<proteinExistence type="predicted"/>
<organism evidence="2 3">
    <name type="scientific">Drosophila gunungcola</name>
    <name type="common">fruit fly</name>
    <dbReference type="NCBI Taxonomy" id="103775"/>
    <lineage>
        <taxon>Eukaryota</taxon>
        <taxon>Metazoa</taxon>
        <taxon>Ecdysozoa</taxon>
        <taxon>Arthropoda</taxon>
        <taxon>Hexapoda</taxon>
        <taxon>Insecta</taxon>
        <taxon>Pterygota</taxon>
        <taxon>Neoptera</taxon>
        <taxon>Endopterygota</taxon>
        <taxon>Diptera</taxon>
        <taxon>Brachycera</taxon>
        <taxon>Muscomorpha</taxon>
        <taxon>Ephydroidea</taxon>
        <taxon>Drosophilidae</taxon>
        <taxon>Drosophila</taxon>
        <taxon>Sophophora</taxon>
    </lineage>
</organism>
<comment type="caution">
    <text evidence="2">The sequence shown here is derived from an EMBL/GenBank/DDBJ whole genome shotgun (WGS) entry which is preliminary data.</text>
</comment>
<reference evidence="2" key="1">
    <citation type="journal article" date="2023" name="Genome Biol. Evol.">
        <title>Long-read-based Genome Assembly of Drosophila gunungcola Reveals Fewer Chemosensory Genes in Flower-breeding Species.</title>
        <authorList>
            <person name="Negi A."/>
            <person name="Liao B.Y."/>
            <person name="Yeh S.D."/>
        </authorList>
    </citation>
    <scope>NUCLEOTIDE SEQUENCE</scope>
    <source>
        <strain evidence="2">Sukarami</strain>
    </source>
</reference>
<dbReference type="AlphaFoldDB" id="A0A9P9YX14"/>
<gene>
    <name evidence="2" type="ORF">M5D96_000659</name>
</gene>
<evidence type="ECO:0000313" key="2">
    <source>
        <dbReference type="EMBL" id="KAI8044490.1"/>
    </source>
</evidence>
<sequence>MQSVKTETSSRETEAKQIGKRVPKKIMNFTYPEDVEFSSFRGAQECDQASSFGGDFVSFGHSCFTHYGYPSEMSDRMGRGRGHQTGGVTSSTSSRIPRCASSPRQMSHSPKPNYSFRPLFHERTTTEDNSVLTQELWKLARKSGTLNLSNKALARAVVTQEQLRRWKSKVPRRSSPKGLVSWSPGFVDSSALWFQFM</sequence>
<evidence type="ECO:0000313" key="3">
    <source>
        <dbReference type="Proteomes" id="UP001059596"/>
    </source>
</evidence>
<accession>A0A9P9YX14</accession>
<feature type="region of interest" description="Disordered" evidence="1">
    <location>
        <begin position="75"/>
        <end position="113"/>
    </location>
</feature>
<dbReference type="Proteomes" id="UP001059596">
    <property type="component" value="Chromosome 3R"/>
</dbReference>